<feature type="domain" description="DUF4815" evidence="1">
    <location>
        <begin position="201"/>
        <end position="408"/>
    </location>
</feature>
<evidence type="ECO:0000259" key="1">
    <source>
        <dbReference type="Pfam" id="PF16075"/>
    </source>
</evidence>
<protein>
    <submittedName>
        <fullName evidence="2">Strucutural protein</fullName>
    </submittedName>
</protein>
<proteinExistence type="predicted"/>
<sequence>MPQKTNLNVNPYYEDFDASKNFYKILFRPGYSIQGRELTQVQSILQNQIESFGRYAFKQGELVIPGEVGLNTKLDYVKLSSVSEVAVNDGNDIVYKKYDITQLVGQQLRGLTSGVIANVLAANLSTEATADTLYVSYINSGNSNTESTFRQGETLEVIDGVNTPLMVVGTDGSVLPTSINVTNPDTGDTTSLESPAMGYASAVKVEEGIYFVNGYFVRNEADLLVIDEYYDKPSAKVGFTIKEEIISPEEDSSLYDNAIGSSNYTAPGAHRLKISLELKEFALDAITDKNFIQLITVKRGQVQRKVTAADYSLIEQTLARRTFDESGDYVVDDFAIDIREFAQKDSNRGIYSADEFGLYNGYTAGEAARKMVASVGPGKAYIKGYEIVNKETKYLEINKARESLTSDNVTLKTRGLPTFSITNTYGSVPLNKEGSQLTAYPTLYLSSLFNDGYVGLNNTEASNNYRQTITRRGQFLDSNKGVRTITLEVVDVNIPIASIVASDLTDTFNKLWYVKTRAGTNVVDYVDVLSYSKVFKPAKNPGTTEESRFLEVTVTGLKSDLENIFIEYDEGSEEGKKRKLFLTEADARGDEKEDLSSTVFANIIDYSETITPVIGTAKPSNFFLQERGTGFNSDSDIVLSKGVEADGTQSYNAVFGLSYFDPQFFTKIKLETQPPSQSYGVGTYVYGLTSGAYGVVEGGPSGVYSTGRILFVKTLSGKFAPGETLKDEGGNLVKIAQENTISHFVVQERGLGYPTTSTIKIDGVSFDQGKIELGFLGQGIYRVDILDRTAVSNTYSRPPVVSIDAGEATPTTAAVIIPVLNRNTVITYTPQNVKSIGTSYGSGGANTFTADVLVDDRNYADLYDVTDFTFFGKKGTKFLESTSFSADASSVVQQGDLIQFSDDSNNVIRAVVQYATIQKGSSKTRIYLDETLYDDVASTSVVRFRPVIQNANSGTLLFPTGSRSVQSVSAGPDDSKIVYYFRRDFVTAGSTGGGLITFAAQLPFGTQRFTTFNEKNYVITVLNKNDADKVETGDIVYIDEDNVEITSATDTASGLVSGSIQFNLPSSYFNTGSIEGIANYTAPELKLTATLEVENAKPRLKTAVRNKRIVVDSSGDRVIPFRGTDYDSDVVETLSYSDAFKLRYVYEGTSTQPPEIDSAGNLVSGSDVTNRFTFDNGQRDTIYDVSRIVIKPGYEAPTGQLVIAFDYFEQSQGDFCTIDSYLHDAGVPEDEIPTFNSSVLGNVELKNVIDFRPKVNTATIVPGFQDTSSLEVITSNFTGSGSVFAATPAPDSNLEYTFKFSQVQYLDRIDGIFLNKNGEFIVKEGNSSLNPSKPDPVKDAIPLFYAYVPAYTNTSKDVRITPVEHRRYTMKDIGKLEKRIERLEYYTTLSILEQQALNMQVKDEVGLDRFKSGFFVDNFESHSIGNLVSADYKCSIDSRQSVLRPQSKEDSFTLKEVYTRQDQRSVAGYQKTGSVITLPYSKLSLLGNDFASKTINPNPFVVVQYVGDGAVSPAIDQWYDQSVEPLVVDTNTSIFNIFLAKENVKESFSSLHDSFIVNWVGSSPSFTTINSLGELNTTQANAGVKAASVGSSSNISPQNNEIGKGVRTKTVGENVVSTALQFFARTKPIKFVIGRLKPNTKISVFLEGRDISRWVNPDLRFTGTAGNSLSAFNGEIVTDENGNASGLILLPAGKPPTENATWTGDATTVEYDDSAEEVRFTTGELTFRFTSSATNADKATVDTYAEVKYYATGVLPQNPASIVSTRPSYFKSNEGVQFVDSNTDNPIRPNPLAQTFKIENFEGGLFVTGLDLFFSKKSTNIPVKAYITNVDFDKPSKNIVPGTERTLSPDTYLKCYSNGNVLISRGEYVVGKSSAASGPISRVVDKNGVEVTPSSTGVFALTNEQVYTLILSNHNGRSFIQNEELEIPSVELANDKDGTSLALTIAKDSGRVSDIRIKNPGANYDSAVLTIESPQLPGGSVATAKVNVSGGKIYNVDVSISGFGYTEAPSVVVKGVGNGAGGCEVETFIEIDTPAVRMGVATDFEGLTASTTPTRFEFEYPVYLQNDTEYALVVETDSSDFEMWASRLGETDLATSTVITTQPALGSVYKSQNTENWTEDNFEDLKFTLYRAEFDISRPAELLVRNEDLGYELLDADPIETNATAESIATSKLFKNNNSVIKFNHRDNGFEDSGKSYVFFRGVKDVGGVNSEVFNTNLYQVSNSGIDSYNIRTITSASRNSFGGGSSVYATYNRKYEVLYPQVHYLTVTGTKIDTSVKTTNIIPVDSSTTNYTSYSESAYEKTFLNEAHYFDNQKVLASQINETLNNLSRSLTYKMALSSTVSYLSPVIDLSSASVKTVSNRIENAGGQENRYGRRDQILEFYPVYTFQLSTTTPDVTYQNNQSVKGKTSSATGTVSKVDGNTVWVRVRTKQGFEINEELDMTQFTNVQSAPTITVGSTPSLVTPVINSSTQSAAGESITIVARNPVESKILETYDNRITGKSIIWNRTTRQLTLRTDQQPINDDYTARVIDSNLYARANEVTDQIADIFRVGDIISYPNQPDDEALFMEVQRVSYTNGVDFVAEDTSKNSSSAAKYVTKEIYITNPATAIDVHLLANMKDISNVQVLYKYKRSSSQENFEDAEWFYFNESGEPDSLEIATSDNSISSIVEKQSAYQDLKYSVAGLPEFSSFAIKIVMKGVDPAYVPKIQDIRAVAAF</sequence>
<dbReference type="Pfam" id="PF16075">
    <property type="entry name" value="DUF4815"/>
    <property type="match status" value="3"/>
</dbReference>
<dbReference type="InterPro" id="IPR032096">
    <property type="entry name" value="DUF4815"/>
</dbReference>
<feature type="domain" description="DUF4815" evidence="1">
    <location>
        <begin position="1280"/>
        <end position="1522"/>
    </location>
</feature>
<dbReference type="Proteomes" id="UP000001515">
    <property type="component" value="Segment"/>
</dbReference>
<reference evidence="2 3" key="1">
    <citation type="journal article" date="2009" name="Environ. Microbiol.">
        <title>Comparative genomics of marine cyanomyoviruses reveals the widespread occurrence of Synechococcus host genes localized to a hyperplastic region: implications for mechanisms of cyanophage evolution.</title>
        <authorList>
            <person name="Millard A.D."/>
            <person name="Zwirglmaier K."/>
            <person name="Downey M.J."/>
            <person name="Mann N.H."/>
            <person name="Scanlan D.J."/>
        </authorList>
    </citation>
    <scope>NUCLEOTIDE SEQUENCE</scope>
</reference>
<evidence type="ECO:0000313" key="3">
    <source>
        <dbReference type="Proteomes" id="UP000001515"/>
    </source>
</evidence>
<feature type="domain" description="DUF4815" evidence="1">
    <location>
        <begin position="12"/>
        <end position="68"/>
    </location>
</feature>
<name>C7BVB7_9CAUD</name>
<keyword evidence="3" id="KW-1185">Reference proteome</keyword>
<dbReference type="RefSeq" id="YP_003097383.1">
    <property type="nucleotide sequence ID" value="NC_013085.1"/>
</dbReference>
<dbReference type="KEGG" id="vg:8303359"/>
<dbReference type="EMBL" id="FM207411">
    <property type="protein sequence ID" value="CAR63346.1"/>
    <property type="molecule type" value="Genomic_DNA"/>
</dbReference>
<evidence type="ECO:0000313" key="2">
    <source>
        <dbReference type="EMBL" id="CAR63346.1"/>
    </source>
</evidence>
<organism evidence="2 3">
    <name type="scientific">Synechococcus phage S-RSM4</name>
    <dbReference type="NCBI Taxonomy" id="555387"/>
    <lineage>
        <taxon>Viruses</taxon>
        <taxon>Duplodnaviria</taxon>
        <taxon>Heunggongvirae</taxon>
        <taxon>Uroviricota</taxon>
        <taxon>Caudoviricetes</taxon>
        <taxon>Pantevenvirales</taxon>
        <taxon>Kyanoviridae</taxon>
        <taxon>Gibbetvirus</taxon>
        <taxon>Gibbetvirus rsm4</taxon>
    </lineage>
</organism>
<gene>
    <name evidence="2" type="ORF">SRSM4_149</name>
</gene>
<dbReference type="GeneID" id="8303359"/>
<accession>C7BVB7</accession>